<dbReference type="HOGENOM" id="CLU_1107156_0_0_1"/>
<name>A0A0D2E8E7_9EURO</name>
<dbReference type="AlphaFoldDB" id="A0A0D2E8E7"/>
<evidence type="ECO:0000313" key="2">
    <source>
        <dbReference type="Proteomes" id="UP000054342"/>
    </source>
</evidence>
<keyword evidence="2" id="KW-1185">Reference proteome</keyword>
<organism evidence="1 2">
    <name type="scientific">Exophiala xenobiotica</name>
    <dbReference type="NCBI Taxonomy" id="348802"/>
    <lineage>
        <taxon>Eukaryota</taxon>
        <taxon>Fungi</taxon>
        <taxon>Dikarya</taxon>
        <taxon>Ascomycota</taxon>
        <taxon>Pezizomycotina</taxon>
        <taxon>Eurotiomycetes</taxon>
        <taxon>Chaetothyriomycetidae</taxon>
        <taxon>Chaetothyriales</taxon>
        <taxon>Herpotrichiellaceae</taxon>
        <taxon>Exophiala</taxon>
    </lineage>
</organism>
<dbReference type="RefSeq" id="XP_013311549.1">
    <property type="nucleotide sequence ID" value="XM_013456095.1"/>
</dbReference>
<evidence type="ECO:0000313" key="1">
    <source>
        <dbReference type="EMBL" id="KIW50965.1"/>
    </source>
</evidence>
<accession>A0A0D2E8E7</accession>
<reference evidence="1 2" key="1">
    <citation type="submission" date="2015-01" db="EMBL/GenBank/DDBJ databases">
        <title>The Genome Sequence of Exophiala xenobiotica CBS118157.</title>
        <authorList>
            <consortium name="The Broad Institute Genomics Platform"/>
            <person name="Cuomo C."/>
            <person name="de Hoog S."/>
            <person name="Gorbushina A."/>
            <person name="Stielow B."/>
            <person name="Teixiera M."/>
            <person name="Abouelleil A."/>
            <person name="Chapman S.B."/>
            <person name="Priest M."/>
            <person name="Young S.K."/>
            <person name="Wortman J."/>
            <person name="Nusbaum C."/>
            <person name="Birren B."/>
        </authorList>
    </citation>
    <scope>NUCLEOTIDE SEQUENCE [LARGE SCALE GENOMIC DNA]</scope>
    <source>
        <strain evidence="1 2">CBS 118157</strain>
    </source>
</reference>
<dbReference type="STRING" id="348802.A0A0D2E8E7"/>
<dbReference type="GeneID" id="25331645"/>
<proteinExistence type="predicted"/>
<sequence length="251" mass="28722">MAWFLLKQFRECCHYREFSVSCARNGFQNLGVTEALRQRTPSTVDRIFSSEKLTVGFVRVVELFKGVKVPSAEPVNQSRPRPPATNIQEENAKPLCIDGHRALPLGQASYMLRSMPVPGEHVSTWQNMIRERLVGEVQKHFRTEICQLELIMVADAAFRVGPCIVLSVWDESLCHTEDGRRRTVKNANKIVRKFQTMQNCPFPIKPVADKLSLAARCSLLRPLPITCSDCRYGSQRPKHARRPRNQHGRWL</sequence>
<gene>
    <name evidence="1" type="ORF">PV05_09737</name>
</gene>
<dbReference type="EMBL" id="KN847322">
    <property type="protein sequence ID" value="KIW50965.1"/>
    <property type="molecule type" value="Genomic_DNA"/>
</dbReference>
<protein>
    <submittedName>
        <fullName evidence="1">Uncharacterized protein</fullName>
    </submittedName>
</protein>
<dbReference type="OrthoDB" id="2130629at2759"/>
<dbReference type="Proteomes" id="UP000054342">
    <property type="component" value="Unassembled WGS sequence"/>
</dbReference>